<name>A0ABU5VXP0_9BACT</name>
<reference evidence="2 3" key="1">
    <citation type="submission" date="2023-11" db="EMBL/GenBank/DDBJ databases">
        <title>A Novel Polar Bacteriovorax (B. antarcticus) Isolated from the Biocrust in Antarctica.</title>
        <authorList>
            <person name="Mun W."/>
            <person name="Choi S.Y."/>
            <person name="Mitchell R.J."/>
        </authorList>
    </citation>
    <scope>NUCLEOTIDE SEQUENCE [LARGE SCALE GENOMIC DNA]</scope>
    <source>
        <strain evidence="2 3">PP10</strain>
    </source>
</reference>
<protein>
    <recommendedName>
        <fullName evidence="1">Hydrazine synthase alpha subunit middle domain-containing protein</fullName>
    </recommendedName>
</protein>
<keyword evidence="3" id="KW-1185">Reference proteome</keyword>
<dbReference type="Pfam" id="PF18582">
    <property type="entry name" value="HZS_alpha"/>
    <property type="match status" value="1"/>
</dbReference>
<dbReference type="RefSeq" id="WP_323577996.1">
    <property type="nucleotide sequence ID" value="NZ_JAYGJQ010000002.1"/>
</dbReference>
<dbReference type="EMBL" id="JAYGJQ010000002">
    <property type="protein sequence ID" value="MEA9357828.1"/>
    <property type="molecule type" value="Genomic_DNA"/>
</dbReference>
<evidence type="ECO:0000313" key="3">
    <source>
        <dbReference type="Proteomes" id="UP001302274"/>
    </source>
</evidence>
<feature type="domain" description="Hydrazine synthase alpha subunit middle" evidence="1">
    <location>
        <begin position="675"/>
        <end position="728"/>
    </location>
</feature>
<evidence type="ECO:0000259" key="1">
    <source>
        <dbReference type="Pfam" id="PF18582"/>
    </source>
</evidence>
<gene>
    <name evidence="2" type="ORF">SHI21_16475</name>
</gene>
<dbReference type="Proteomes" id="UP001302274">
    <property type="component" value="Unassembled WGS sequence"/>
</dbReference>
<sequence>MITHSWFFIFIIFTACSGPDSSETTGPKIGNVIYPIIITSNPIVFVTTVPVVSMQGQLNAFGNHGTSIVDSIPGGDLYIRYPSGALKNLTESAGYGVKSSGIQEGKKPIAVRQPTVHWSGNKVIFSMLVGGPKERFDRAAERRWQIYEAFGLGENDVVTIRKIPYQSSKYNNFSPVYGANDDIFFVSDAPLYDMKHTYPQLDEYESTPTNTGIWKIDLNAKKVSMIQHAPSGSFDLYVDSFGRILFTKWDHLKRDQQADADRYDNGKYKAFDFPNENPDAKQTSFPEFDENGKLIADKNGVLYELFPEARSIKDPTKDPNESINNLNQFFVWQINEDGSEEETMNHVGRHEFGGSYMPPVFLDDPNLTDRLPLYSANIKMRETFAGNAGIFQLKEDIDNPGTYMGTYAMEFGRETAGRIVEFNLPPGKNPETVVMTDYTNPTLDYYPDRTTEKLPSMTGHYRNPLRLTDRTILVSHTPEYRLNEDDSIDPGTTRPRYIFQLKKLIPNPLGADMIAGAPFTGGIVKHIRWWTDAEKPKEYLGPLNEVDAVELRPRPRPIAKMMATNPIEKSVLDEEGVDEQELKKWMMEKKLALIVSRNVTMRDRADVSQPFNLRIPGGTQNVPTGGKIYDISKLQFFQGELTRSYLKQSGRRVYSRPVRNTLTHPDIEKFYTDKGNVELGLDGSMAAFVPAGRALSWQLVDPDGKAVVRERVWVSFAPGEIRTCASCHGINSVTHNNLPEPINKPEALRNLIKNWKNLK</sequence>
<comment type="caution">
    <text evidence="2">The sequence shown here is derived from an EMBL/GenBank/DDBJ whole genome shotgun (WGS) entry which is preliminary data.</text>
</comment>
<organism evidence="2 3">
    <name type="scientific">Bacteriovorax antarcticus</name>
    <dbReference type="NCBI Taxonomy" id="3088717"/>
    <lineage>
        <taxon>Bacteria</taxon>
        <taxon>Pseudomonadati</taxon>
        <taxon>Bdellovibrionota</taxon>
        <taxon>Bacteriovoracia</taxon>
        <taxon>Bacteriovoracales</taxon>
        <taxon>Bacteriovoracaceae</taxon>
        <taxon>Bacteriovorax</taxon>
    </lineage>
</organism>
<accession>A0ABU5VXP0</accession>
<proteinExistence type="predicted"/>
<evidence type="ECO:0000313" key="2">
    <source>
        <dbReference type="EMBL" id="MEA9357828.1"/>
    </source>
</evidence>
<dbReference type="InterPro" id="IPR040698">
    <property type="entry name" value="HZS_alpha_mid"/>
</dbReference>